<dbReference type="InParanoid" id="A0A2P5HEV9"/>
<dbReference type="AlphaFoldDB" id="A0A2P5HEV9"/>
<keyword evidence="2" id="KW-1185">Reference proteome</keyword>
<accession>A0A2P5HEV9</accession>
<evidence type="ECO:0000313" key="2">
    <source>
        <dbReference type="Proteomes" id="UP000094444"/>
    </source>
</evidence>
<gene>
    <name evidence="1" type="ORF">DHEL01_v212827</name>
</gene>
<evidence type="ECO:0000313" key="1">
    <source>
        <dbReference type="EMBL" id="POS68780.1"/>
    </source>
</evidence>
<dbReference type="OrthoDB" id="5413827at2759"/>
<sequence>MASDEDKNLSRDWGHHKSPIFKLPPEIRNKIYHETFSGSELNLILDPPLDTRVIPVTGRRSIFSTAKSTHSFLLTCFQVYSDALAIYWSLTVIGNYCERDGFDEPHYFSGGYFMNRIPAIARQHVQHLRRVRLGGTRVNRWNQRDAIPWRLTAAMALDYFPKLKSCSFLHWCPHYAPACMNEFIDRHPHFAPACTNEIASRYPYIHTLVNLDGVEYWVHLWQEFYMVPAFYGGSMSV</sequence>
<protein>
    <submittedName>
        <fullName evidence="1">Uncharacterized protein</fullName>
    </submittedName>
</protein>
<reference evidence="1" key="1">
    <citation type="submission" date="2017-09" db="EMBL/GenBank/DDBJ databases">
        <title>Polyketide synthases of a Diaporthe helianthi virulent isolate.</title>
        <authorList>
            <person name="Baroncelli R."/>
        </authorList>
    </citation>
    <scope>NUCLEOTIDE SEQUENCE [LARGE SCALE GENOMIC DNA]</scope>
    <source>
        <strain evidence="1">7/96</strain>
    </source>
</reference>
<dbReference type="Proteomes" id="UP000094444">
    <property type="component" value="Unassembled WGS sequence"/>
</dbReference>
<organism evidence="1 2">
    <name type="scientific">Diaporthe helianthi</name>
    <dbReference type="NCBI Taxonomy" id="158607"/>
    <lineage>
        <taxon>Eukaryota</taxon>
        <taxon>Fungi</taxon>
        <taxon>Dikarya</taxon>
        <taxon>Ascomycota</taxon>
        <taxon>Pezizomycotina</taxon>
        <taxon>Sordariomycetes</taxon>
        <taxon>Sordariomycetidae</taxon>
        <taxon>Diaporthales</taxon>
        <taxon>Diaporthaceae</taxon>
        <taxon>Diaporthe</taxon>
    </lineage>
</organism>
<dbReference type="EMBL" id="MAVT02003186">
    <property type="protein sequence ID" value="POS68780.1"/>
    <property type="molecule type" value="Genomic_DNA"/>
</dbReference>
<comment type="caution">
    <text evidence="1">The sequence shown here is derived from an EMBL/GenBank/DDBJ whole genome shotgun (WGS) entry which is preliminary data.</text>
</comment>
<name>A0A2P5HEV9_DIAHE</name>
<proteinExistence type="predicted"/>